<keyword evidence="1" id="KW-0805">Transcription regulation</keyword>
<evidence type="ECO:0000259" key="4">
    <source>
        <dbReference type="PROSITE" id="PS01124"/>
    </source>
</evidence>
<dbReference type="SMART" id="SM00342">
    <property type="entry name" value="HTH_ARAC"/>
    <property type="match status" value="1"/>
</dbReference>
<evidence type="ECO:0000256" key="3">
    <source>
        <dbReference type="ARBA" id="ARBA00023163"/>
    </source>
</evidence>
<dbReference type="GO" id="GO:0043565">
    <property type="term" value="F:sequence-specific DNA binding"/>
    <property type="evidence" value="ECO:0007669"/>
    <property type="project" value="InterPro"/>
</dbReference>
<name>A0A9W6IMY6_9PROT</name>
<feature type="domain" description="HTH araC/xylS-type" evidence="4">
    <location>
        <begin position="153"/>
        <end position="253"/>
    </location>
</feature>
<dbReference type="Pfam" id="PF12833">
    <property type="entry name" value="HTH_18"/>
    <property type="match status" value="1"/>
</dbReference>
<evidence type="ECO:0000256" key="1">
    <source>
        <dbReference type="ARBA" id="ARBA00023015"/>
    </source>
</evidence>
<dbReference type="SUPFAM" id="SSF51182">
    <property type="entry name" value="RmlC-like cupins"/>
    <property type="match status" value="1"/>
</dbReference>
<dbReference type="Gene3D" id="2.60.120.10">
    <property type="entry name" value="Jelly Rolls"/>
    <property type="match status" value="1"/>
</dbReference>
<accession>A0A9W6IMY6</accession>
<reference evidence="5" key="1">
    <citation type="journal article" date="2014" name="Int. J. Syst. Evol. Microbiol.">
        <title>Complete genome sequence of Corynebacterium casei LMG S-19264T (=DSM 44701T), isolated from a smear-ripened cheese.</title>
        <authorList>
            <consortium name="US DOE Joint Genome Institute (JGI-PGF)"/>
            <person name="Walter F."/>
            <person name="Albersmeier A."/>
            <person name="Kalinowski J."/>
            <person name="Ruckert C."/>
        </authorList>
    </citation>
    <scope>NUCLEOTIDE SEQUENCE</scope>
    <source>
        <strain evidence="5">VKM B-1513</strain>
    </source>
</reference>
<dbReference type="InterPro" id="IPR011051">
    <property type="entry name" value="RmlC_Cupin_sf"/>
</dbReference>
<dbReference type="InterPro" id="IPR050204">
    <property type="entry name" value="AraC_XylS_family_regulators"/>
</dbReference>
<reference evidence="5" key="2">
    <citation type="submission" date="2023-01" db="EMBL/GenBank/DDBJ databases">
        <authorList>
            <person name="Sun Q."/>
            <person name="Evtushenko L."/>
        </authorList>
    </citation>
    <scope>NUCLEOTIDE SEQUENCE</scope>
    <source>
        <strain evidence="5">VKM B-1513</strain>
    </source>
</reference>
<dbReference type="InterPro" id="IPR014710">
    <property type="entry name" value="RmlC-like_jellyroll"/>
</dbReference>
<evidence type="ECO:0000313" key="6">
    <source>
        <dbReference type="Proteomes" id="UP001143486"/>
    </source>
</evidence>
<evidence type="ECO:0000313" key="5">
    <source>
        <dbReference type="EMBL" id="GLK52130.1"/>
    </source>
</evidence>
<evidence type="ECO:0000256" key="2">
    <source>
        <dbReference type="ARBA" id="ARBA00023125"/>
    </source>
</evidence>
<dbReference type="SUPFAM" id="SSF46689">
    <property type="entry name" value="Homeodomain-like"/>
    <property type="match status" value="2"/>
</dbReference>
<dbReference type="PROSITE" id="PS01124">
    <property type="entry name" value="HTH_ARAC_FAMILY_2"/>
    <property type="match status" value="1"/>
</dbReference>
<protein>
    <recommendedName>
        <fullName evidence="4">HTH araC/xylS-type domain-containing protein</fullName>
    </recommendedName>
</protein>
<dbReference type="EMBL" id="BSFE01000003">
    <property type="protein sequence ID" value="GLK52130.1"/>
    <property type="molecule type" value="Genomic_DNA"/>
</dbReference>
<dbReference type="InterPro" id="IPR009057">
    <property type="entry name" value="Homeodomain-like_sf"/>
</dbReference>
<gene>
    <name evidence="5" type="ORF">GCM10017621_16380</name>
</gene>
<dbReference type="InterPro" id="IPR018060">
    <property type="entry name" value="HTH_AraC"/>
</dbReference>
<proteinExistence type="predicted"/>
<keyword evidence="3" id="KW-0804">Transcription</keyword>
<sequence>MGCMFRTRRVYETDALNVKLSYYGPGLGMGAHSHDFDQVSFLLGGGLSEGHGGTSREMHQRGIGLKPAGFEHDNRYHGRDGALILSINLRPGADAALAGLGPDDWHWSPDAPPDRMCELHALLAADGDAAGDAVADLLARLGPGRKTHRTSPPAWLKRIRDRLDDPADPAGIAAIAEEAGVHRVHLARVFAAHYGVAPTAYRLQRRVGRAVGLLATGSAPGDAAAEAGFADQAHMTRCLRRQTGLTPGSLRRFLLAA</sequence>
<dbReference type="GO" id="GO:0003700">
    <property type="term" value="F:DNA-binding transcription factor activity"/>
    <property type="evidence" value="ECO:0007669"/>
    <property type="project" value="InterPro"/>
</dbReference>
<dbReference type="AlphaFoldDB" id="A0A9W6IMY6"/>
<comment type="caution">
    <text evidence="5">The sequence shown here is derived from an EMBL/GenBank/DDBJ whole genome shotgun (WGS) entry which is preliminary data.</text>
</comment>
<dbReference type="PANTHER" id="PTHR46796">
    <property type="entry name" value="HTH-TYPE TRANSCRIPTIONAL ACTIVATOR RHAS-RELATED"/>
    <property type="match status" value="1"/>
</dbReference>
<organism evidence="5 6">
    <name type="scientific">Maricaulis virginensis</name>
    <dbReference type="NCBI Taxonomy" id="144022"/>
    <lineage>
        <taxon>Bacteria</taxon>
        <taxon>Pseudomonadati</taxon>
        <taxon>Pseudomonadota</taxon>
        <taxon>Alphaproteobacteria</taxon>
        <taxon>Maricaulales</taxon>
        <taxon>Maricaulaceae</taxon>
        <taxon>Maricaulis</taxon>
    </lineage>
</organism>
<keyword evidence="2" id="KW-0238">DNA-binding</keyword>
<dbReference type="Gene3D" id="1.10.10.60">
    <property type="entry name" value="Homeodomain-like"/>
    <property type="match status" value="1"/>
</dbReference>
<keyword evidence="6" id="KW-1185">Reference proteome</keyword>
<dbReference type="Proteomes" id="UP001143486">
    <property type="component" value="Unassembled WGS sequence"/>
</dbReference>